<keyword evidence="1 4" id="KW-0479">Metal-binding</keyword>
<dbReference type="PANTHER" id="PTHR14928">
    <property type="entry name" value="MICRO-RNA BINDING ZINC FINGER CCCH DOMAIN-CONTAINING PROTEIN 7"/>
    <property type="match status" value="1"/>
</dbReference>
<evidence type="ECO:0000256" key="2">
    <source>
        <dbReference type="ARBA" id="ARBA00022771"/>
    </source>
</evidence>
<dbReference type="GO" id="GO:0035196">
    <property type="term" value="P:miRNA processing"/>
    <property type="evidence" value="ECO:0007669"/>
    <property type="project" value="TreeGrafter"/>
</dbReference>
<feature type="region of interest" description="Disordered" evidence="5">
    <location>
        <begin position="581"/>
        <end position="605"/>
    </location>
</feature>
<dbReference type="SUPFAM" id="SSF48452">
    <property type="entry name" value="TPR-like"/>
    <property type="match status" value="1"/>
</dbReference>
<sequence length="605" mass="70138">MDPSRQRRKEEINHALRFIESSLAYPDPEGYKDFLTKLVCNLLDEGNAFFRDGLWEPAIKEFTEALNVSSYAETSNVQIPVVLLESLYVNRAAAYHSMGDFEQGVQDCDSALKECSDSRRALYRKALCLKELGQYKDAYQCTTNCLLLSPQDKQVLELAQELSVHLGLRTRKPYVSTKVCKKDTKRFLFHFKTVFCLLALGDKNSEILFAFLGVGIYSYVHKQDLPHQCQRSILLCRRKDEYKAKWTRVRRIPTPSGFTGPFVLCREVLNSEVGLCQYGEKCTFAYNQLEIDVWTEERKGTLDRDLLFEPNPLRSIIHLLQENKGTFMYLCQICYDNKPRIISKRSRNNPVVCYNVDVRHNFDTNKCLAFVVRSHNVTYGKIRPLIPTCCLDLCSKALRYDCEKEENCPYAHSVIELKTWKVQRDTGIRPDEIIKVSEKHEKEMQNLYKSKAMRVRMFIVFCPSNCCGPCLRDGHAVEPNKGLKHCSGKAKHAHQVLLVRSVERSKWVQVRPLPHAKHHPAHYDICTQILRKGKCTYPGNCTFAHSQEEKKMWTYMKSNELWDMQQMYDMWLSLTVQNRQEEPAQHASDDRDIVMPTDHAEPLVS</sequence>
<dbReference type="InterPro" id="IPR019734">
    <property type="entry name" value="TPR_rpt"/>
</dbReference>
<keyword evidence="3 4" id="KW-0862">Zinc</keyword>
<evidence type="ECO:0000259" key="6">
    <source>
        <dbReference type="PROSITE" id="PS50103"/>
    </source>
</evidence>
<reference evidence="7" key="1">
    <citation type="submission" date="2020-06" db="EMBL/GenBank/DDBJ databases">
        <authorList>
            <consortium name="Wellcome Sanger Institute Data Sharing"/>
        </authorList>
    </citation>
    <scope>NUCLEOTIDE SEQUENCE [LARGE SCALE GENOMIC DNA]</scope>
</reference>
<dbReference type="AlphaFoldDB" id="A0A8C5ECJ3"/>
<dbReference type="Ensembl" id="ENSGWIT00000021441.1">
    <property type="protein sequence ID" value="ENSGWIP00000019467.1"/>
    <property type="gene ID" value="ENSGWIG00000010645.1"/>
</dbReference>
<evidence type="ECO:0000256" key="4">
    <source>
        <dbReference type="PROSITE-ProRule" id="PRU00723"/>
    </source>
</evidence>
<accession>A0A8C5ECJ3</accession>
<dbReference type="Proteomes" id="UP000694680">
    <property type="component" value="Chromosome 8"/>
</dbReference>
<reference evidence="7" key="3">
    <citation type="submission" date="2025-09" db="UniProtKB">
        <authorList>
            <consortium name="Ensembl"/>
        </authorList>
    </citation>
    <scope>IDENTIFICATION</scope>
</reference>
<proteinExistence type="predicted"/>
<dbReference type="GO" id="GO:0035198">
    <property type="term" value="F:miRNA binding"/>
    <property type="evidence" value="ECO:0007669"/>
    <property type="project" value="InterPro"/>
</dbReference>
<protein>
    <submittedName>
        <fullName evidence="7">Zinc finger CCCH-type containing 7B</fullName>
    </submittedName>
</protein>
<dbReference type="InterPro" id="IPR000571">
    <property type="entry name" value="Znf_CCCH"/>
</dbReference>
<evidence type="ECO:0000313" key="7">
    <source>
        <dbReference type="Ensembl" id="ENSGWIP00000019467.1"/>
    </source>
</evidence>
<reference evidence="7" key="2">
    <citation type="submission" date="2025-08" db="UniProtKB">
        <authorList>
            <consortium name="Ensembl"/>
        </authorList>
    </citation>
    <scope>IDENTIFICATION</scope>
</reference>
<organism evidence="7 8">
    <name type="scientific">Gouania willdenowi</name>
    <name type="common">Blunt-snouted clingfish</name>
    <name type="synonym">Lepadogaster willdenowi</name>
    <dbReference type="NCBI Taxonomy" id="441366"/>
    <lineage>
        <taxon>Eukaryota</taxon>
        <taxon>Metazoa</taxon>
        <taxon>Chordata</taxon>
        <taxon>Craniata</taxon>
        <taxon>Vertebrata</taxon>
        <taxon>Euteleostomi</taxon>
        <taxon>Actinopterygii</taxon>
        <taxon>Neopterygii</taxon>
        <taxon>Teleostei</taxon>
        <taxon>Neoteleostei</taxon>
        <taxon>Acanthomorphata</taxon>
        <taxon>Ovalentaria</taxon>
        <taxon>Blenniimorphae</taxon>
        <taxon>Blenniiformes</taxon>
        <taxon>Gobiesocoidei</taxon>
        <taxon>Gobiesocidae</taxon>
        <taxon>Gobiesocinae</taxon>
        <taxon>Gouania</taxon>
    </lineage>
</organism>
<evidence type="ECO:0000256" key="1">
    <source>
        <dbReference type="ARBA" id="ARBA00022723"/>
    </source>
</evidence>
<dbReference type="PANTHER" id="PTHR14928:SF6">
    <property type="entry name" value="ZINC FINGER CCCH DOMAIN-CONTAINING PROTEIN 7B"/>
    <property type="match status" value="1"/>
</dbReference>
<dbReference type="InterPro" id="IPR039691">
    <property type="entry name" value="ZC3H7A/B"/>
</dbReference>
<dbReference type="Pfam" id="PF13181">
    <property type="entry name" value="TPR_8"/>
    <property type="match status" value="1"/>
</dbReference>
<dbReference type="SMART" id="SM00028">
    <property type="entry name" value="TPR"/>
    <property type="match status" value="2"/>
</dbReference>
<dbReference type="InterPro" id="IPR036855">
    <property type="entry name" value="Znf_CCCH_sf"/>
</dbReference>
<dbReference type="GO" id="GO:0008270">
    <property type="term" value="F:zinc ion binding"/>
    <property type="evidence" value="ECO:0007669"/>
    <property type="project" value="UniProtKB-KW"/>
</dbReference>
<dbReference type="PROSITE" id="PS50103">
    <property type="entry name" value="ZF_C3H1"/>
    <property type="match status" value="1"/>
</dbReference>
<keyword evidence="8" id="KW-1185">Reference proteome</keyword>
<feature type="domain" description="C3H1-type" evidence="6">
    <location>
        <begin position="525"/>
        <end position="548"/>
    </location>
</feature>
<keyword evidence="2 4" id="KW-0863">Zinc-finger</keyword>
<name>A0A8C5ECJ3_GOUWI</name>
<dbReference type="Gene3D" id="1.25.40.10">
    <property type="entry name" value="Tetratricopeptide repeat domain"/>
    <property type="match status" value="1"/>
</dbReference>
<feature type="zinc finger region" description="C3H1-type" evidence="4">
    <location>
        <begin position="525"/>
        <end position="548"/>
    </location>
</feature>
<dbReference type="SUPFAM" id="SSF90229">
    <property type="entry name" value="CCCH zinc finger"/>
    <property type="match status" value="1"/>
</dbReference>
<evidence type="ECO:0000313" key="8">
    <source>
        <dbReference type="Proteomes" id="UP000694680"/>
    </source>
</evidence>
<dbReference type="InterPro" id="IPR011990">
    <property type="entry name" value="TPR-like_helical_dom_sf"/>
</dbReference>
<evidence type="ECO:0000256" key="3">
    <source>
        <dbReference type="ARBA" id="ARBA00022833"/>
    </source>
</evidence>
<evidence type="ECO:0000256" key="5">
    <source>
        <dbReference type="SAM" id="MobiDB-lite"/>
    </source>
</evidence>